<reference evidence="1 2" key="1">
    <citation type="submission" date="2016-10" db="EMBL/GenBank/DDBJ databases">
        <authorList>
            <person name="de Groot N.N."/>
        </authorList>
    </citation>
    <scope>NUCLEOTIDE SEQUENCE [LARGE SCALE GENOMIC DNA]</scope>
    <source>
        <strain evidence="1 2">CGMCC 1.5058</strain>
    </source>
</reference>
<dbReference type="Proteomes" id="UP000183255">
    <property type="component" value="Unassembled WGS sequence"/>
</dbReference>
<name>A0A1G8N612_9CLOT</name>
<dbReference type="AlphaFoldDB" id="A0A1G8N612"/>
<proteinExistence type="predicted"/>
<evidence type="ECO:0000313" key="1">
    <source>
        <dbReference type="EMBL" id="SDI75526.1"/>
    </source>
</evidence>
<gene>
    <name evidence="1" type="ORF">SAMN05421804_104103</name>
</gene>
<protein>
    <submittedName>
        <fullName evidence="1">Uncharacterized conserved protein YbbK, DUF523 family</fullName>
    </submittedName>
</protein>
<dbReference type="EMBL" id="FNDZ01000004">
    <property type="protein sequence ID" value="SDI75526.1"/>
    <property type="molecule type" value="Genomic_DNA"/>
</dbReference>
<dbReference type="Pfam" id="PF04463">
    <property type="entry name" value="2-thiour_desulf"/>
    <property type="match status" value="1"/>
</dbReference>
<dbReference type="PANTHER" id="PTHR30087">
    <property type="entry name" value="INNER MEMBRANE PROTEIN"/>
    <property type="match status" value="1"/>
</dbReference>
<dbReference type="PANTHER" id="PTHR30087:SF1">
    <property type="entry name" value="HYPOTHETICAL CYTOSOLIC PROTEIN"/>
    <property type="match status" value="1"/>
</dbReference>
<evidence type="ECO:0000313" key="2">
    <source>
        <dbReference type="Proteomes" id="UP000183255"/>
    </source>
</evidence>
<dbReference type="InterPro" id="IPR007553">
    <property type="entry name" value="2-thiour_desulf"/>
</dbReference>
<sequence>MVSSCLLGEKVRYDGEGFQYPEILALSENYDLHPFCPEVSGGLSIPRPPAERSGVSILTKNGKDVSAEYRLGAKKALDYCLKEDIRKAVLKSRSPSCGKGQIYDGTFTKTLTEGHGVTAELILAHGIEVYTEEDLGGLK</sequence>
<organism evidence="1 2">
    <name type="scientific">Proteiniclasticum ruminis</name>
    <dbReference type="NCBI Taxonomy" id="398199"/>
    <lineage>
        <taxon>Bacteria</taxon>
        <taxon>Bacillati</taxon>
        <taxon>Bacillota</taxon>
        <taxon>Clostridia</taxon>
        <taxon>Eubacteriales</taxon>
        <taxon>Clostridiaceae</taxon>
        <taxon>Proteiniclasticum</taxon>
    </lineage>
</organism>
<accession>A0A1G8N612</accession>